<name>A0A0V0S373_9BILA</name>
<sequence length="67" mass="8001">MIDGKFLMNMQQFKWNKQRLANTVKYDQQAKKTTILELKEEKKSRLTEMEGRWPTVSRGWSSFAFGQ</sequence>
<organism evidence="1 2">
    <name type="scientific">Trichinella nelsoni</name>
    <dbReference type="NCBI Taxonomy" id="6336"/>
    <lineage>
        <taxon>Eukaryota</taxon>
        <taxon>Metazoa</taxon>
        <taxon>Ecdysozoa</taxon>
        <taxon>Nematoda</taxon>
        <taxon>Enoplea</taxon>
        <taxon>Dorylaimia</taxon>
        <taxon>Trichinellida</taxon>
        <taxon>Trichinellidae</taxon>
        <taxon>Trichinella</taxon>
    </lineage>
</organism>
<gene>
    <name evidence="1" type="ORF">T07_386</name>
</gene>
<reference evidence="1 2" key="1">
    <citation type="submission" date="2015-01" db="EMBL/GenBank/DDBJ databases">
        <title>Evolution of Trichinella species and genotypes.</title>
        <authorList>
            <person name="Korhonen P.K."/>
            <person name="Edoardo P."/>
            <person name="Giuseppe L.R."/>
            <person name="Gasser R.B."/>
        </authorList>
    </citation>
    <scope>NUCLEOTIDE SEQUENCE [LARGE SCALE GENOMIC DNA]</scope>
    <source>
        <strain evidence="1">ISS37</strain>
    </source>
</reference>
<dbReference type="EMBL" id="JYDL01000042">
    <property type="protein sequence ID" value="KRX21154.1"/>
    <property type="molecule type" value="Genomic_DNA"/>
</dbReference>
<dbReference type="Proteomes" id="UP000054630">
    <property type="component" value="Unassembled WGS sequence"/>
</dbReference>
<evidence type="ECO:0000313" key="2">
    <source>
        <dbReference type="Proteomes" id="UP000054630"/>
    </source>
</evidence>
<comment type="caution">
    <text evidence="1">The sequence shown here is derived from an EMBL/GenBank/DDBJ whole genome shotgun (WGS) entry which is preliminary data.</text>
</comment>
<dbReference type="AlphaFoldDB" id="A0A0V0S373"/>
<protein>
    <submittedName>
        <fullName evidence="1">Uncharacterized protein</fullName>
    </submittedName>
</protein>
<accession>A0A0V0S373</accession>
<proteinExistence type="predicted"/>
<evidence type="ECO:0000313" key="1">
    <source>
        <dbReference type="EMBL" id="KRX21154.1"/>
    </source>
</evidence>
<keyword evidence="2" id="KW-1185">Reference proteome</keyword>